<keyword evidence="6 8" id="KW-0472">Membrane</keyword>
<feature type="transmembrane region" description="Helical" evidence="8">
    <location>
        <begin position="319"/>
        <end position="337"/>
    </location>
</feature>
<gene>
    <name evidence="10" type="ORF">ACFOU2_05085</name>
</gene>
<feature type="transmembrane region" description="Helical" evidence="8">
    <location>
        <begin position="235"/>
        <end position="255"/>
    </location>
</feature>
<dbReference type="Pfam" id="PF13432">
    <property type="entry name" value="TPR_16"/>
    <property type="match status" value="1"/>
</dbReference>
<dbReference type="InterPro" id="IPR019734">
    <property type="entry name" value="TPR_rpt"/>
</dbReference>
<comment type="caution">
    <text evidence="10">The sequence shown here is derived from an EMBL/GenBank/DDBJ whole genome shotgun (WGS) entry which is preliminary data.</text>
</comment>
<reference evidence="11" key="1">
    <citation type="journal article" date="2019" name="Int. J. Syst. Evol. Microbiol.">
        <title>The Global Catalogue of Microorganisms (GCM) 10K type strain sequencing project: providing services to taxonomists for standard genome sequencing and annotation.</title>
        <authorList>
            <consortium name="The Broad Institute Genomics Platform"/>
            <consortium name="The Broad Institute Genome Sequencing Center for Infectious Disease"/>
            <person name="Wu L."/>
            <person name="Ma J."/>
        </authorList>
    </citation>
    <scope>NUCLEOTIDE SEQUENCE [LARGE SCALE GENOMIC DNA]</scope>
    <source>
        <strain evidence="11">CCUG 61889</strain>
    </source>
</reference>
<sequence>MKALGIRQDWVFWSLLKQLIENGPYEIIHISGDFQEVWLQANERKPVTIVRLLRQNFPWSNVIEQDIEYVYEKSEQLRKQWFKKELHTKNIYISDYEPVNEWSPLSKAEQMMGKKAPTKVETILVAEWNTKEEYEHLTGCSLVYPSHEDGQLLLYNEHLKQQVITYITNQKKKERELFEYGKPFLAFVLLAAQIVMFLVLEFKGGSENTLTLIEYGAKFNPFIFDGEWWRFITPIFLHIGMLHLLMNSFALYYLGPMVEKMYGSIRFLFIYLFSGFTGVLGSFLFSSTVSAGASGAIFGCFGALLYLGKIHRQLFLRTMGYNIIAVIIVNLIFGFVVPGIDNAGHIGGLVGGFLAASIVSLPKHRNPKEQVLGLVISGVIVIASLLYGFSPKNLEKDTEYALGIAQNFNANKQYDKALDVLQPFQEKSIKDSRIYFLLSYAQIKKNEIEKGRNNLETAVRYDPSFHEAHYNLALIYLSLGEVEKARTSIEKAAKLEPKNEQYQQLLREVQTRVQ</sequence>
<comment type="subcellular location">
    <subcellularLocation>
        <location evidence="1">Membrane</location>
        <topology evidence="1">Multi-pass membrane protein</topology>
    </subcellularLocation>
</comment>
<accession>A0ABV8AY94</accession>
<feature type="transmembrane region" description="Helical" evidence="8">
    <location>
        <begin position="291"/>
        <end position="307"/>
    </location>
</feature>
<dbReference type="EMBL" id="JBHRZT010000020">
    <property type="protein sequence ID" value="MFC3882913.1"/>
    <property type="molecule type" value="Genomic_DNA"/>
</dbReference>
<feature type="transmembrane region" description="Helical" evidence="8">
    <location>
        <begin position="371"/>
        <end position="389"/>
    </location>
</feature>
<evidence type="ECO:0000256" key="2">
    <source>
        <dbReference type="ARBA" id="ARBA00009045"/>
    </source>
</evidence>
<protein>
    <submittedName>
        <fullName evidence="10">Rhomboid family intramembrane serine protease</fullName>
        <ecNumber evidence="10">3.4.21.105</ecNumber>
    </submittedName>
</protein>
<dbReference type="InterPro" id="IPR050925">
    <property type="entry name" value="Rhomboid_protease_S54"/>
</dbReference>
<name>A0ABV8AY94_9BACI</name>
<proteinExistence type="inferred from homology"/>
<dbReference type="SUPFAM" id="SSF48452">
    <property type="entry name" value="TPR-like"/>
    <property type="match status" value="1"/>
</dbReference>
<dbReference type="InterPro" id="IPR022764">
    <property type="entry name" value="Peptidase_S54_rhomboid_dom"/>
</dbReference>
<dbReference type="Gene3D" id="1.25.40.10">
    <property type="entry name" value="Tetratricopeptide repeat domain"/>
    <property type="match status" value="1"/>
</dbReference>
<dbReference type="PANTHER" id="PTHR43731">
    <property type="entry name" value="RHOMBOID PROTEASE"/>
    <property type="match status" value="1"/>
</dbReference>
<dbReference type="Proteomes" id="UP001595752">
    <property type="component" value="Unassembled WGS sequence"/>
</dbReference>
<evidence type="ECO:0000259" key="9">
    <source>
        <dbReference type="Pfam" id="PF01694"/>
    </source>
</evidence>
<evidence type="ECO:0000256" key="6">
    <source>
        <dbReference type="ARBA" id="ARBA00023136"/>
    </source>
</evidence>
<feature type="transmembrane region" description="Helical" evidence="8">
    <location>
        <begin position="180"/>
        <end position="200"/>
    </location>
</feature>
<evidence type="ECO:0000256" key="4">
    <source>
        <dbReference type="ARBA" id="ARBA00022801"/>
    </source>
</evidence>
<keyword evidence="7" id="KW-0802">TPR repeat</keyword>
<evidence type="ECO:0000256" key="7">
    <source>
        <dbReference type="PROSITE-ProRule" id="PRU00339"/>
    </source>
</evidence>
<keyword evidence="4 10" id="KW-0378">Hydrolase</keyword>
<keyword evidence="11" id="KW-1185">Reference proteome</keyword>
<dbReference type="PROSITE" id="PS50293">
    <property type="entry name" value="TPR_REGION"/>
    <property type="match status" value="1"/>
</dbReference>
<dbReference type="EC" id="3.4.21.105" evidence="10"/>
<dbReference type="PANTHER" id="PTHR43731:SF14">
    <property type="entry name" value="PRESENILIN-ASSOCIATED RHOMBOID-LIKE PROTEIN, MITOCHONDRIAL"/>
    <property type="match status" value="1"/>
</dbReference>
<dbReference type="GO" id="GO:0006508">
    <property type="term" value="P:proteolysis"/>
    <property type="evidence" value="ECO:0007669"/>
    <property type="project" value="UniProtKB-KW"/>
</dbReference>
<dbReference type="SUPFAM" id="SSF144091">
    <property type="entry name" value="Rhomboid-like"/>
    <property type="match status" value="1"/>
</dbReference>
<feature type="repeat" description="TPR" evidence="7">
    <location>
        <begin position="466"/>
        <end position="499"/>
    </location>
</feature>
<evidence type="ECO:0000313" key="10">
    <source>
        <dbReference type="EMBL" id="MFC3882913.1"/>
    </source>
</evidence>
<dbReference type="Gene3D" id="1.20.1540.10">
    <property type="entry name" value="Rhomboid-like"/>
    <property type="match status" value="1"/>
</dbReference>
<dbReference type="InterPro" id="IPR035952">
    <property type="entry name" value="Rhomboid-like_sf"/>
</dbReference>
<feature type="transmembrane region" description="Helical" evidence="8">
    <location>
        <begin position="267"/>
        <end position="285"/>
    </location>
</feature>
<evidence type="ECO:0000256" key="8">
    <source>
        <dbReference type="SAM" id="Phobius"/>
    </source>
</evidence>
<keyword evidence="10" id="KW-0645">Protease</keyword>
<organism evidence="10 11">
    <name type="scientific">Bacillus songklensis</name>
    <dbReference type="NCBI Taxonomy" id="1069116"/>
    <lineage>
        <taxon>Bacteria</taxon>
        <taxon>Bacillati</taxon>
        <taxon>Bacillota</taxon>
        <taxon>Bacilli</taxon>
        <taxon>Bacillales</taxon>
        <taxon>Bacillaceae</taxon>
        <taxon>Bacillus</taxon>
    </lineage>
</organism>
<evidence type="ECO:0000256" key="3">
    <source>
        <dbReference type="ARBA" id="ARBA00022692"/>
    </source>
</evidence>
<evidence type="ECO:0000256" key="5">
    <source>
        <dbReference type="ARBA" id="ARBA00022989"/>
    </source>
</evidence>
<keyword evidence="5 8" id="KW-1133">Transmembrane helix</keyword>
<comment type="similarity">
    <text evidence="2">Belongs to the peptidase S54 family.</text>
</comment>
<keyword evidence="3 8" id="KW-0812">Transmembrane</keyword>
<dbReference type="Pfam" id="PF01694">
    <property type="entry name" value="Rhomboid"/>
    <property type="match status" value="1"/>
</dbReference>
<feature type="domain" description="Peptidase S54 rhomboid" evidence="9">
    <location>
        <begin position="226"/>
        <end position="360"/>
    </location>
</feature>
<dbReference type="GO" id="GO:0008233">
    <property type="term" value="F:peptidase activity"/>
    <property type="evidence" value="ECO:0007669"/>
    <property type="project" value="UniProtKB-KW"/>
</dbReference>
<evidence type="ECO:0000256" key="1">
    <source>
        <dbReference type="ARBA" id="ARBA00004141"/>
    </source>
</evidence>
<dbReference type="PROSITE" id="PS50005">
    <property type="entry name" value="TPR"/>
    <property type="match status" value="1"/>
</dbReference>
<evidence type="ECO:0000313" key="11">
    <source>
        <dbReference type="Proteomes" id="UP001595752"/>
    </source>
</evidence>
<dbReference type="SMART" id="SM00028">
    <property type="entry name" value="TPR"/>
    <property type="match status" value="2"/>
</dbReference>
<dbReference type="InterPro" id="IPR011990">
    <property type="entry name" value="TPR-like_helical_dom_sf"/>
</dbReference>